<dbReference type="InterPro" id="IPR011990">
    <property type="entry name" value="TPR-like_helical_dom_sf"/>
</dbReference>
<feature type="non-terminal residue" evidence="1">
    <location>
        <position position="1"/>
    </location>
</feature>
<name>A0A0F9FLN3_9ZZZZ</name>
<protein>
    <submittedName>
        <fullName evidence="1">Uncharacterized protein</fullName>
    </submittedName>
</protein>
<dbReference type="SMART" id="SM00028">
    <property type="entry name" value="TPR"/>
    <property type="match status" value="1"/>
</dbReference>
<gene>
    <name evidence="1" type="ORF">LCGC14_2015000</name>
</gene>
<dbReference type="Pfam" id="PF13181">
    <property type="entry name" value="TPR_8"/>
    <property type="match status" value="1"/>
</dbReference>
<dbReference type="SUPFAM" id="SSF48452">
    <property type="entry name" value="TPR-like"/>
    <property type="match status" value="1"/>
</dbReference>
<organism evidence="1">
    <name type="scientific">marine sediment metagenome</name>
    <dbReference type="NCBI Taxonomy" id="412755"/>
    <lineage>
        <taxon>unclassified sequences</taxon>
        <taxon>metagenomes</taxon>
        <taxon>ecological metagenomes</taxon>
    </lineage>
</organism>
<sequence>RLEEGIDRYRHMYRYNYKDRESRLKIVDFLAEDVSSRPEAPGLRDLLVKQLIDLKEWSKAASALKEELGKGRRPDADIYYEMGMAYESAGDTERAKEMYINAVSLDKKHRKASMRFVSLLKGK</sequence>
<dbReference type="EMBL" id="LAZR01023177">
    <property type="protein sequence ID" value="KKL79421.1"/>
    <property type="molecule type" value="Genomic_DNA"/>
</dbReference>
<dbReference type="InterPro" id="IPR019734">
    <property type="entry name" value="TPR_rpt"/>
</dbReference>
<comment type="caution">
    <text evidence="1">The sequence shown here is derived from an EMBL/GenBank/DDBJ whole genome shotgun (WGS) entry which is preliminary data.</text>
</comment>
<dbReference type="AlphaFoldDB" id="A0A0F9FLN3"/>
<reference evidence="1" key="1">
    <citation type="journal article" date="2015" name="Nature">
        <title>Complex archaea that bridge the gap between prokaryotes and eukaryotes.</title>
        <authorList>
            <person name="Spang A."/>
            <person name="Saw J.H."/>
            <person name="Jorgensen S.L."/>
            <person name="Zaremba-Niedzwiedzka K."/>
            <person name="Martijn J."/>
            <person name="Lind A.E."/>
            <person name="van Eijk R."/>
            <person name="Schleper C."/>
            <person name="Guy L."/>
            <person name="Ettema T.J."/>
        </authorList>
    </citation>
    <scope>NUCLEOTIDE SEQUENCE</scope>
</reference>
<dbReference type="Gene3D" id="1.25.40.10">
    <property type="entry name" value="Tetratricopeptide repeat domain"/>
    <property type="match status" value="1"/>
</dbReference>
<accession>A0A0F9FLN3</accession>
<proteinExistence type="predicted"/>
<evidence type="ECO:0000313" key="1">
    <source>
        <dbReference type="EMBL" id="KKL79421.1"/>
    </source>
</evidence>
<dbReference type="PROSITE" id="PS50005">
    <property type="entry name" value="TPR"/>
    <property type="match status" value="1"/>
</dbReference>